<gene>
    <name evidence="1" type="ORF">MSHI_05760</name>
</gene>
<dbReference type="Proteomes" id="UP000467236">
    <property type="component" value="Chromosome"/>
</dbReference>
<dbReference type="AlphaFoldDB" id="A0A7I7MLD4"/>
<accession>A0A7I7MLD4</accession>
<reference evidence="1 2" key="1">
    <citation type="journal article" date="2019" name="Emerg. Microbes Infect.">
        <title>Comprehensive subspecies identification of 175 nontuberculous mycobacteria species based on 7547 genomic profiles.</title>
        <authorList>
            <person name="Matsumoto Y."/>
            <person name="Kinjo T."/>
            <person name="Motooka D."/>
            <person name="Nabeya D."/>
            <person name="Jung N."/>
            <person name="Uechi K."/>
            <person name="Horii T."/>
            <person name="Iida T."/>
            <person name="Fujita J."/>
            <person name="Nakamura S."/>
        </authorList>
    </citation>
    <scope>NUCLEOTIDE SEQUENCE [LARGE SCALE GENOMIC DNA]</scope>
    <source>
        <strain evidence="1 2">JCM 14233</strain>
    </source>
</reference>
<name>A0A7I7MLD4_9MYCO</name>
<dbReference type="KEGG" id="mshj:MSHI_05760"/>
<proteinExistence type="predicted"/>
<keyword evidence="2" id="KW-1185">Reference proteome</keyword>
<protein>
    <submittedName>
        <fullName evidence="1">Uncharacterized protein</fullName>
    </submittedName>
</protein>
<organism evidence="1 2">
    <name type="scientific">Mycobacterium shinjukuense</name>
    <dbReference type="NCBI Taxonomy" id="398694"/>
    <lineage>
        <taxon>Bacteria</taxon>
        <taxon>Bacillati</taxon>
        <taxon>Actinomycetota</taxon>
        <taxon>Actinomycetes</taxon>
        <taxon>Mycobacteriales</taxon>
        <taxon>Mycobacteriaceae</taxon>
        <taxon>Mycobacterium</taxon>
    </lineage>
</organism>
<sequence>MSDGDGTRSAWSCRLRSWWAATTAEIDTVARAPTRIRASATACASVGMDVNNIFTELLARLKSVGLSGDPEFIASTCRFA</sequence>
<dbReference type="EMBL" id="AP022575">
    <property type="protein sequence ID" value="BBX72670.1"/>
    <property type="molecule type" value="Genomic_DNA"/>
</dbReference>
<evidence type="ECO:0000313" key="2">
    <source>
        <dbReference type="Proteomes" id="UP000467236"/>
    </source>
</evidence>
<evidence type="ECO:0000313" key="1">
    <source>
        <dbReference type="EMBL" id="BBX72670.1"/>
    </source>
</evidence>